<dbReference type="Proteomes" id="UP000036277">
    <property type="component" value="Unassembled WGS sequence"/>
</dbReference>
<organism evidence="1 2">
    <name type="scientific">Xenorhabdus khoisanae</name>
    <dbReference type="NCBI Taxonomy" id="880157"/>
    <lineage>
        <taxon>Bacteria</taxon>
        <taxon>Pseudomonadati</taxon>
        <taxon>Pseudomonadota</taxon>
        <taxon>Gammaproteobacteria</taxon>
        <taxon>Enterobacterales</taxon>
        <taxon>Morganellaceae</taxon>
        <taxon>Xenorhabdus</taxon>
    </lineage>
</organism>
<proteinExistence type="predicted"/>
<evidence type="ECO:0000313" key="1">
    <source>
        <dbReference type="EMBL" id="KMJ44974.1"/>
    </source>
</evidence>
<name>A0A0J5FSB4_9GAMM</name>
<comment type="caution">
    <text evidence="1">The sequence shown here is derived from an EMBL/GenBank/DDBJ whole genome shotgun (WGS) entry which is preliminary data.</text>
</comment>
<protein>
    <submittedName>
        <fullName evidence="1">Uncharacterized protein</fullName>
    </submittedName>
</protein>
<dbReference type="PATRIC" id="fig|880157.4.peg.2453"/>
<sequence>MEKSGLVVYPSDGGKPFLLNEKGHLLTKLTTIKQKQEGEGANVKYQYKHFVPNAENYQLVIVPRCSCLYYVLYYLRADMYSVPITKFDIQGNYIVWGIDSYSLEDFYAISEWLFTDEFIIDVYGYSKNTRKDNYGLDFKGANQFLTVSNEKELGYCVLRKKIKMSAGQSWSVPSDLPNPDNQVVFVRSDNPNCAVSTDRIYNKVTVSHDCNLYVVVFSSGFTPQKDGCGVHIWNERGELTYSSRYVPFFQGENVVFNSENDVVTTNLKSPMIRATDLYLLWSKRNNDWNFYSTAYKFHENKITLTTGIKIGDGNIGPRHELNDYAAVPTYAIEFSDYF</sequence>
<dbReference type="InterPro" id="IPR045604">
    <property type="entry name" value="DUF6453"/>
</dbReference>
<dbReference type="AlphaFoldDB" id="A0A0J5FSB4"/>
<dbReference type="EMBL" id="LFCV01000069">
    <property type="protein sequence ID" value="KMJ44974.1"/>
    <property type="molecule type" value="Genomic_DNA"/>
</dbReference>
<reference evidence="1 2" key="1">
    <citation type="submission" date="2015-06" db="EMBL/GenBank/DDBJ databases">
        <title>Draft Whole-Genome Sequence of the Entomopathogenic Bacterium Xenorhabdus khoisanae.</title>
        <authorList>
            <person name="Naidoo S."/>
            <person name="Featherston J."/>
            <person name="Gray V.M."/>
        </authorList>
    </citation>
    <scope>NUCLEOTIDE SEQUENCE [LARGE SCALE GENOMIC DNA]</scope>
    <source>
        <strain evidence="1 2">MCB</strain>
    </source>
</reference>
<keyword evidence="2" id="KW-1185">Reference proteome</keyword>
<accession>A0A0J5FSB4</accession>
<gene>
    <name evidence="1" type="ORF">AB204_11560</name>
</gene>
<dbReference type="RefSeq" id="WP_047963515.1">
    <property type="nucleotide sequence ID" value="NZ_CAWMBG010000069.1"/>
</dbReference>
<dbReference type="Pfam" id="PF20051">
    <property type="entry name" value="DUF6453"/>
    <property type="match status" value="1"/>
</dbReference>
<evidence type="ECO:0000313" key="2">
    <source>
        <dbReference type="Proteomes" id="UP000036277"/>
    </source>
</evidence>